<keyword evidence="4 8" id="KW-1133">Transmembrane helix</keyword>
<feature type="transmembrane region" description="Helical" evidence="8">
    <location>
        <begin position="103"/>
        <end position="123"/>
    </location>
</feature>
<evidence type="ECO:0000313" key="9">
    <source>
        <dbReference type="EMBL" id="UOQ94965.1"/>
    </source>
</evidence>
<dbReference type="HAMAP" id="MF_01521">
    <property type="entry name" value="MntP_pump"/>
    <property type="match status" value="1"/>
</dbReference>
<proteinExistence type="inferred from homology"/>
<feature type="transmembrane region" description="Helical" evidence="8">
    <location>
        <begin position="129"/>
        <end position="151"/>
    </location>
</feature>
<evidence type="ECO:0000256" key="1">
    <source>
        <dbReference type="ARBA" id="ARBA00022448"/>
    </source>
</evidence>
<dbReference type="PANTHER" id="PTHR35529:SF1">
    <property type="entry name" value="MANGANESE EFFLUX PUMP MNTP-RELATED"/>
    <property type="match status" value="1"/>
</dbReference>
<reference evidence="9 10" key="1">
    <citation type="submission" date="2022-04" db="EMBL/GenBank/DDBJ databases">
        <title>Halobacillus sp. isolated from saltern.</title>
        <authorList>
            <person name="Won M."/>
            <person name="Lee C.-M."/>
            <person name="Woen H.-Y."/>
            <person name="Kwon S.-W."/>
        </authorList>
    </citation>
    <scope>NUCLEOTIDE SEQUENCE [LARGE SCALE GENOMIC DNA]</scope>
    <source>
        <strain evidence="9 10">SSTM10-2</strain>
    </source>
</reference>
<keyword evidence="2 8" id="KW-1003">Cell membrane</keyword>
<evidence type="ECO:0000256" key="2">
    <source>
        <dbReference type="ARBA" id="ARBA00022475"/>
    </source>
</evidence>
<evidence type="ECO:0000256" key="8">
    <source>
        <dbReference type="HAMAP-Rule" id="MF_01521"/>
    </source>
</evidence>
<comment type="similarity">
    <text evidence="8">Belongs to the MntP (TC 9.B.29) family.</text>
</comment>
<dbReference type="Proteomes" id="UP000831880">
    <property type="component" value="Chromosome"/>
</dbReference>
<keyword evidence="1 8" id="KW-0813">Transport</keyword>
<evidence type="ECO:0000256" key="3">
    <source>
        <dbReference type="ARBA" id="ARBA00022692"/>
    </source>
</evidence>
<name>A0ABY4H4D1_9BACI</name>
<keyword evidence="7 8" id="KW-0464">Manganese</keyword>
<accession>A0ABY4H4D1</accession>
<comment type="subcellular location">
    <subcellularLocation>
        <location evidence="8">Cell membrane</location>
        <topology evidence="8">Multi-pass membrane protein</topology>
    </subcellularLocation>
</comment>
<comment type="function">
    <text evidence="8">Probably functions as a manganese efflux pump.</text>
</comment>
<keyword evidence="3 8" id="KW-0812">Transmembrane</keyword>
<dbReference type="Pfam" id="PF02659">
    <property type="entry name" value="Mntp"/>
    <property type="match status" value="1"/>
</dbReference>
<evidence type="ECO:0000256" key="4">
    <source>
        <dbReference type="ARBA" id="ARBA00022989"/>
    </source>
</evidence>
<evidence type="ECO:0000313" key="10">
    <source>
        <dbReference type="Proteomes" id="UP000831880"/>
    </source>
</evidence>
<evidence type="ECO:0000256" key="5">
    <source>
        <dbReference type="ARBA" id="ARBA00023065"/>
    </source>
</evidence>
<sequence length="180" mass="18732">MMVEHVASLMLLSFALGMDAFSVSLGMGMQAVRLKHAFFAGIVVGIFHMLMPGLGMVLGIWLSASASTWASVAGGFLLLGLGLYTIFASFAEKRSAAHTIVGAGLWIFAVSVSIDSFPVGFSLGLNDTAIIISILSFGLASTVLTWAGFIIGRRASGLLGTYSELLGGSILCALGLYAIF</sequence>
<keyword evidence="10" id="KW-1185">Reference proteome</keyword>
<dbReference type="InterPro" id="IPR022929">
    <property type="entry name" value="Put_MntP"/>
</dbReference>
<dbReference type="PANTHER" id="PTHR35529">
    <property type="entry name" value="MANGANESE EFFLUX PUMP MNTP-RELATED"/>
    <property type="match status" value="1"/>
</dbReference>
<keyword evidence="6 8" id="KW-0472">Membrane</keyword>
<evidence type="ECO:0000256" key="6">
    <source>
        <dbReference type="ARBA" id="ARBA00023136"/>
    </source>
</evidence>
<dbReference type="RefSeq" id="WP_244754820.1">
    <property type="nucleotide sequence ID" value="NZ_CP095074.1"/>
</dbReference>
<protein>
    <recommendedName>
        <fullName evidence="8">Putative manganese efflux pump MntP</fullName>
    </recommendedName>
</protein>
<keyword evidence="5 8" id="KW-0406">Ion transport</keyword>
<feature type="transmembrane region" description="Helical" evidence="8">
    <location>
        <begin position="158"/>
        <end position="179"/>
    </location>
</feature>
<dbReference type="InterPro" id="IPR003810">
    <property type="entry name" value="Mntp/YtaF"/>
</dbReference>
<evidence type="ECO:0000256" key="7">
    <source>
        <dbReference type="ARBA" id="ARBA00023211"/>
    </source>
</evidence>
<gene>
    <name evidence="8" type="primary">mntP</name>
    <name evidence="9" type="ORF">MUO14_08575</name>
</gene>
<feature type="transmembrane region" description="Helical" evidence="8">
    <location>
        <begin position="68"/>
        <end position="91"/>
    </location>
</feature>
<organism evidence="9 10">
    <name type="scientific">Halobacillus shinanisalinarum</name>
    <dbReference type="NCBI Taxonomy" id="2932258"/>
    <lineage>
        <taxon>Bacteria</taxon>
        <taxon>Bacillati</taxon>
        <taxon>Bacillota</taxon>
        <taxon>Bacilli</taxon>
        <taxon>Bacillales</taxon>
        <taxon>Bacillaceae</taxon>
        <taxon>Halobacillus</taxon>
    </lineage>
</organism>
<feature type="transmembrane region" description="Helical" evidence="8">
    <location>
        <begin position="6"/>
        <end position="25"/>
    </location>
</feature>
<feature type="transmembrane region" description="Helical" evidence="8">
    <location>
        <begin position="37"/>
        <end position="62"/>
    </location>
</feature>
<dbReference type="EMBL" id="CP095074">
    <property type="protein sequence ID" value="UOQ94965.1"/>
    <property type="molecule type" value="Genomic_DNA"/>
</dbReference>